<dbReference type="InterPro" id="IPR016446">
    <property type="entry name" value="Flavin_OxRdtase_Frp"/>
</dbReference>
<dbReference type="OrthoDB" id="3181400at2"/>
<evidence type="ECO:0000256" key="5">
    <source>
        <dbReference type="PIRNR" id="PIRNR005426"/>
    </source>
</evidence>
<sequence length="282" mass="31067">MTSATTARLPDDDRLAALIGERYRNSQHIGADWNETIETLLSHRTVRDYLPKAVSDDILHLAIAAAQSAPSSSNLQAWSVIAVRDEARKAKLNAVAGTQRQITQAPLLLIWLADLSRPRRIAADQGSAADGLDYVESFLLGVIDAALAAQNAVVSLESQGLGTCYIGAIRNDPETVARELELPEGVFPVFGLTIGYPDPATPAAVKPRLPQTAVLHHERYDRSRRSDDLRHYNTVLQDFQAEQRMPRIDWTVQVKNRIGTVEALKGRHLLGVAARRLGFRLK</sequence>
<dbReference type="Proteomes" id="UP000186228">
    <property type="component" value="Unassembled WGS sequence"/>
</dbReference>
<dbReference type="RefSeq" id="WP_075854422.1">
    <property type="nucleotide sequence ID" value="NZ_FMAC01000006.1"/>
</dbReference>
<proteinExistence type="inferred from homology"/>
<dbReference type="Gene3D" id="3.40.109.10">
    <property type="entry name" value="NADH Oxidase"/>
    <property type="match status" value="1"/>
</dbReference>
<dbReference type="InterPro" id="IPR029479">
    <property type="entry name" value="Nitroreductase"/>
</dbReference>
<dbReference type="AlphaFoldDB" id="A0A1C3VHK8"/>
<dbReference type="PANTHER" id="PTHR43425:SF2">
    <property type="entry name" value="OXYGEN-INSENSITIVE NADPH NITROREDUCTASE"/>
    <property type="match status" value="1"/>
</dbReference>
<evidence type="ECO:0000256" key="2">
    <source>
        <dbReference type="ARBA" id="ARBA00022630"/>
    </source>
</evidence>
<keyword evidence="8" id="KW-1185">Reference proteome</keyword>
<keyword evidence="3 5" id="KW-0288">FMN</keyword>
<evidence type="ECO:0000256" key="3">
    <source>
        <dbReference type="ARBA" id="ARBA00022643"/>
    </source>
</evidence>
<keyword evidence="2 5" id="KW-0285">Flavoprotein</keyword>
<protein>
    <submittedName>
        <fullName evidence="7">Nitroreductase</fullName>
    </submittedName>
</protein>
<evidence type="ECO:0000313" key="8">
    <source>
        <dbReference type="Proteomes" id="UP000186228"/>
    </source>
</evidence>
<feature type="domain" description="Nitroreductase" evidence="6">
    <location>
        <begin position="42"/>
        <end position="196"/>
    </location>
</feature>
<dbReference type="SUPFAM" id="SSF55469">
    <property type="entry name" value="FMN-dependent nitroreductase-like"/>
    <property type="match status" value="1"/>
</dbReference>
<keyword evidence="4 5" id="KW-0560">Oxidoreductase</keyword>
<comment type="similarity">
    <text evidence="1 5">Belongs to the flavin oxidoreductase frp family.</text>
</comment>
<reference evidence="8" key="1">
    <citation type="submission" date="2016-08" db="EMBL/GenBank/DDBJ databases">
        <authorList>
            <person name="Varghese N."/>
            <person name="Submissions Spin"/>
        </authorList>
    </citation>
    <scope>NUCLEOTIDE SEQUENCE [LARGE SCALE GENOMIC DNA]</scope>
    <source>
        <strain evidence="8">CCBAU 57015</strain>
    </source>
</reference>
<dbReference type="GO" id="GO:0016491">
    <property type="term" value="F:oxidoreductase activity"/>
    <property type="evidence" value="ECO:0007669"/>
    <property type="project" value="UniProtKB-UniRule"/>
</dbReference>
<evidence type="ECO:0000256" key="1">
    <source>
        <dbReference type="ARBA" id="ARBA00008366"/>
    </source>
</evidence>
<dbReference type="CDD" id="cd02146">
    <property type="entry name" value="NfsA-like"/>
    <property type="match status" value="1"/>
</dbReference>
<evidence type="ECO:0000259" key="6">
    <source>
        <dbReference type="Pfam" id="PF00881"/>
    </source>
</evidence>
<accession>A0A1C3VHK8</accession>
<dbReference type="PANTHER" id="PTHR43425">
    <property type="entry name" value="OXYGEN-INSENSITIVE NADPH NITROREDUCTASE"/>
    <property type="match status" value="1"/>
</dbReference>
<gene>
    <name evidence="7" type="ORF">GA0061100_10689</name>
</gene>
<name>A0A1C3VHK8_9HYPH</name>
<dbReference type="Pfam" id="PF00881">
    <property type="entry name" value="Nitroreductase"/>
    <property type="match status" value="1"/>
</dbReference>
<dbReference type="STRING" id="52131.GA0061100_10689"/>
<organism evidence="7 8">
    <name type="scientific">Rhizobium hainanense</name>
    <dbReference type="NCBI Taxonomy" id="52131"/>
    <lineage>
        <taxon>Bacteria</taxon>
        <taxon>Pseudomonadati</taxon>
        <taxon>Pseudomonadota</taxon>
        <taxon>Alphaproteobacteria</taxon>
        <taxon>Hyphomicrobiales</taxon>
        <taxon>Rhizobiaceae</taxon>
        <taxon>Rhizobium/Agrobacterium group</taxon>
        <taxon>Rhizobium</taxon>
    </lineage>
</organism>
<keyword evidence="5" id="KW-0521">NADP</keyword>
<evidence type="ECO:0000256" key="4">
    <source>
        <dbReference type="ARBA" id="ARBA00023002"/>
    </source>
</evidence>
<evidence type="ECO:0000313" key="7">
    <source>
        <dbReference type="EMBL" id="SCB27105.1"/>
    </source>
</evidence>
<dbReference type="InterPro" id="IPR000415">
    <property type="entry name" value="Nitroreductase-like"/>
</dbReference>
<dbReference type="PIRSF" id="PIRSF005426">
    <property type="entry name" value="Frp"/>
    <property type="match status" value="1"/>
</dbReference>
<dbReference type="EMBL" id="FMAC01000006">
    <property type="protein sequence ID" value="SCB27105.1"/>
    <property type="molecule type" value="Genomic_DNA"/>
</dbReference>